<evidence type="ECO:0000313" key="2">
    <source>
        <dbReference type="Proteomes" id="UP001454036"/>
    </source>
</evidence>
<comment type="caution">
    <text evidence="1">The sequence shown here is derived from an EMBL/GenBank/DDBJ whole genome shotgun (WGS) entry which is preliminary data.</text>
</comment>
<evidence type="ECO:0000313" key="1">
    <source>
        <dbReference type="EMBL" id="GAA0170411.1"/>
    </source>
</evidence>
<name>A0AAV3R482_LITER</name>
<accession>A0AAV3R482</accession>
<dbReference type="Proteomes" id="UP001454036">
    <property type="component" value="Unassembled WGS sequence"/>
</dbReference>
<protein>
    <submittedName>
        <fullName evidence="1">Uncharacterized protein</fullName>
    </submittedName>
</protein>
<sequence>MWHNEEDVEIMQWEEWFVQIQISENGKSKWSGVFVYASCDDNVRKSQLARLKRIREEVVGSWGSLHSFACPILVDTEASLEMVKRCFVFYSRWIGKEGCEDVIRDAWAKNVNGSRWYKIVERLKNVRMTLIDWCKRHNFNSRVRIEVIQDKLQAAYESEYSERERVLSLEKEVDEAWAEKEKYWCQKAKFKHLKEGDKNTKFFHALAMVRRRRNRMRGFNDSA</sequence>
<reference evidence="1 2" key="1">
    <citation type="submission" date="2024-01" db="EMBL/GenBank/DDBJ databases">
        <title>The complete chloroplast genome sequence of Lithospermum erythrorhizon: insights into the phylogenetic relationship among Boraginaceae species and the maternal lineages of purple gromwells.</title>
        <authorList>
            <person name="Okada T."/>
            <person name="Watanabe K."/>
        </authorList>
    </citation>
    <scope>NUCLEOTIDE SEQUENCE [LARGE SCALE GENOMIC DNA]</scope>
</reference>
<gene>
    <name evidence="1" type="ORF">LIER_40953</name>
</gene>
<dbReference type="EMBL" id="BAABME010024540">
    <property type="protein sequence ID" value="GAA0170411.1"/>
    <property type="molecule type" value="Genomic_DNA"/>
</dbReference>
<proteinExistence type="predicted"/>
<organism evidence="1 2">
    <name type="scientific">Lithospermum erythrorhizon</name>
    <name type="common">Purple gromwell</name>
    <name type="synonym">Lithospermum officinale var. erythrorhizon</name>
    <dbReference type="NCBI Taxonomy" id="34254"/>
    <lineage>
        <taxon>Eukaryota</taxon>
        <taxon>Viridiplantae</taxon>
        <taxon>Streptophyta</taxon>
        <taxon>Embryophyta</taxon>
        <taxon>Tracheophyta</taxon>
        <taxon>Spermatophyta</taxon>
        <taxon>Magnoliopsida</taxon>
        <taxon>eudicotyledons</taxon>
        <taxon>Gunneridae</taxon>
        <taxon>Pentapetalae</taxon>
        <taxon>asterids</taxon>
        <taxon>lamiids</taxon>
        <taxon>Boraginales</taxon>
        <taxon>Boraginaceae</taxon>
        <taxon>Boraginoideae</taxon>
        <taxon>Lithospermeae</taxon>
        <taxon>Lithospermum</taxon>
    </lineage>
</organism>
<dbReference type="AlphaFoldDB" id="A0AAV3R482"/>
<keyword evidence="2" id="KW-1185">Reference proteome</keyword>